<feature type="region of interest" description="Disordered" evidence="1">
    <location>
        <begin position="577"/>
        <end position="693"/>
    </location>
</feature>
<feature type="region of interest" description="Disordered" evidence="1">
    <location>
        <begin position="1"/>
        <end position="111"/>
    </location>
</feature>
<dbReference type="RefSeq" id="XP_040773587.1">
    <property type="nucleotide sequence ID" value="XM_040925553.1"/>
</dbReference>
<keyword evidence="4" id="KW-1185">Reference proteome</keyword>
<dbReference type="Gene3D" id="3.30.710.10">
    <property type="entry name" value="Potassium Channel Kv1.1, Chain A"/>
    <property type="match status" value="1"/>
</dbReference>
<accession>A0A9P4XXA3</accession>
<dbReference type="AlphaFoldDB" id="A0A9P4XXA3"/>
<proteinExistence type="predicted"/>
<dbReference type="InterPro" id="IPR011333">
    <property type="entry name" value="SKP1/BTB/POZ_sf"/>
</dbReference>
<reference evidence="3" key="1">
    <citation type="journal article" date="2020" name="Phytopathology">
        <title>Genome sequence of the chestnut blight fungus Cryphonectria parasitica EP155: A fundamental resource for an archetypical invasive plant pathogen.</title>
        <authorList>
            <person name="Crouch J.A."/>
            <person name="Dawe A."/>
            <person name="Aerts A."/>
            <person name="Barry K."/>
            <person name="Churchill A.C.L."/>
            <person name="Grimwood J."/>
            <person name="Hillman B."/>
            <person name="Milgroom M.G."/>
            <person name="Pangilinan J."/>
            <person name="Smith M."/>
            <person name="Salamov A."/>
            <person name="Schmutz J."/>
            <person name="Yadav J."/>
            <person name="Grigoriev I.V."/>
            <person name="Nuss D."/>
        </authorList>
    </citation>
    <scope>NUCLEOTIDE SEQUENCE</scope>
    <source>
        <strain evidence="3">EP155</strain>
    </source>
</reference>
<dbReference type="CDD" id="cd18186">
    <property type="entry name" value="BTB_POZ_ZBTB_KLHL-like"/>
    <property type="match status" value="1"/>
</dbReference>
<evidence type="ECO:0000313" key="3">
    <source>
        <dbReference type="EMBL" id="KAF3762608.1"/>
    </source>
</evidence>
<dbReference type="GeneID" id="63842682"/>
<feature type="compositionally biased region" description="Polar residues" evidence="1">
    <location>
        <begin position="524"/>
        <end position="536"/>
    </location>
</feature>
<feature type="compositionally biased region" description="Low complexity" evidence="1">
    <location>
        <begin position="511"/>
        <end position="523"/>
    </location>
</feature>
<feature type="compositionally biased region" description="Low complexity" evidence="1">
    <location>
        <begin position="16"/>
        <end position="30"/>
    </location>
</feature>
<dbReference type="InterPro" id="IPR000210">
    <property type="entry name" value="BTB/POZ_dom"/>
</dbReference>
<feature type="compositionally biased region" description="Polar residues" evidence="1">
    <location>
        <begin position="619"/>
        <end position="633"/>
    </location>
</feature>
<evidence type="ECO:0000256" key="1">
    <source>
        <dbReference type="SAM" id="MobiDB-lite"/>
    </source>
</evidence>
<dbReference type="EMBL" id="MU032350">
    <property type="protein sequence ID" value="KAF3762608.1"/>
    <property type="molecule type" value="Genomic_DNA"/>
</dbReference>
<evidence type="ECO:0000313" key="4">
    <source>
        <dbReference type="Proteomes" id="UP000803844"/>
    </source>
</evidence>
<feature type="compositionally biased region" description="Low complexity" evidence="1">
    <location>
        <begin position="538"/>
        <end position="558"/>
    </location>
</feature>
<feature type="region of interest" description="Disordered" evidence="1">
    <location>
        <begin position="424"/>
        <end position="558"/>
    </location>
</feature>
<dbReference type="Proteomes" id="UP000803844">
    <property type="component" value="Unassembled WGS sequence"/>
</dbReference>
<name>A0A9P4XXA3_CRYP1</name>
<protein>
    <recommendedName>
        <fullName evidence="2">BTB domain-containing protein</fullName>
    </recommendedName>
</protein>
<feature type="compositionally biased region" description="Low complexity" evidence="1">
    <location>
        <begin position="434"/>
        <end position="448"/>
    </location>
</feature>
<dbReference type="SUPFAM" id="SSF54695">
    <property type="entry name" value="POZ domain"/>
    <property type="match status" value="1"/>
</dbReference>
<organism evidence="3 4">
    <name type="scientific">Cryphonectria parasitica (strain ATCC 38755 / EP155)</name>
    <dbReference type="NCBI Taxonomy" id="660469"/>
    <lineage>
        <taxon>Eukaryota</taxon>
        <taxon>Fungi</taxon>
        <taxon>Dikarya</taxon>
        <taxon>Ascomycota</taxon>
        <taxon>Pezizomycotina</taxon>
        <taxon>Sordariomycetes</taxon>
        <taxon>Sordariomycetidae</taxon>
        <taxon>Diaporthales</taxon>
        <taxon>Cryphonectriaceae</taxon>
        <taxon>Cryphonectria-Endothia species complex</taxon>
        <taxon>Cryphonectria</taxon>
    </lineage>
</organism>
<sequence>MAPKWSYSAMLKGARRPPQASSSSSKANQAAGGGESTTPTPLNQQAPSPPPVAGDLKAFPPLESLGAGKAQPGHKAVTKKGTDTEDGLPTSSAAAADDDNNNNNNNNNNKEKMSFLRAGEKEDLRVSPNLPEPAAFEANLPATRARAASGAPYAALWDKPDGADIIIRCKGLRWEVHRHILVEKSEYMEKYLPPEAEDGKPVEWNLDNWDAGSLGAVLHYMYIEDYEGGDFDPKNPMNTMPIVHAVANFLAGTSCLCRPMMDHTLTQIDAATEELRKVAPMLRYMNLDQFEFCLRRAMLMTYSEPDQWRIRALRIVMGKLMAVCFPLILQNPGWRGKYEQFWGMMRVRVVADHKWLSQAGICQRNHVIMAGFEHMSVLWTKYRGDGWQPSDDLIFPERELENLPAPPPLSPPPTTVGRKVSKAIPIKRPDGTIASSSGAASGSGSAGRSRGKKYPTGLVEPTPQPPRKKGKNYPTGLVEPTPPSSNKKGKNKRKSPEQAAAETKEKDKADTPSTTNVSSPSTSAGPSTIKKQSASLEGSFGTGSATSSGPVVPDATAPAGSAAWWAHISDQPYPFLPPPPFRSFSVPTSPQSLSPRPSPGESIFPGGGMLPDGSYFFKETSTGEPSDYASSEATGPGEGSRTRDPSVAAPAEHMTDPLDSLANRVAALSTEEAAGDTTPPVKGKGKGKGKEKA</sequence>
<feature type="domain" description="BTB" evidence="2">
    <location>
        <begin position="163"/>
        <end position="222"/>
    </location>
</feature>
<evidence type="ECO:0000259" key="2">
    <source>
        <dbReference type="PROSITE" id="PS50097"/>
    </source>
</evidence>
<feature type="compositionally biased region" description="Polar residues" evidence="1">
    <location>
        <begin position="36"/>
        <end position="46"/>
    </location>
</feature>
<dbReference type="OrthoDB" id="4845755at2759"/>
<comment type="caution">
    <text evidence="3">The sequence shown here is derived from an EMBL/GenBank/DDBJ whole genome shotgun (WGS) entry which is preliminary data.</text>
</comment>
<dbReference type="Pfam" id="PF00651">
    <property type="entry name" value="BTB"/>
    <property type="match status" value="1"/>
</dbReference>
<gene>
    <name evidence="3" type="ORF">M406DRAFT_72595</name>
</gene>
<dbReference type="PROSITE" id="PS50097">
    <property type="entry name" value="BTB"/>
    <property type="match status" value="1"/>
</dbReference>